<dbReference type="InterPro" id="IPR003356">
    <property type="entry name" value="DNA_methylase_A-5"/>
</dbReference>
<proteinExistence type="predicted"/>
<dbReference type="PANTHER" id="PTHR42933">
    <property type="entry name" value="SLR6095 PROTEIN"/>
    <property type="match status" value="1"/>
</dbReference>
<evidence type="ECO:0000256" key="1">
    <source>
        <dbReference type="ARBA" id="ARBA00011900"/>
    </source>
</evidence>
<dbReference type="InterPro" id="IPR022749">
    <property type="entry name" value="D12N6_MeTrfase_N"/>
</dbReference>
<evidence type="ECO:0000259" key="8">
    <source>
        <dbReference type="Pfam" id="PF02384"/>
    </source>
</evidence>
<dbReference type="InterPro" id="IPR038333">
    <property type="entry name" value="T1MK-like_N_sf"/>
</dbReference>
<dbReference type="Pfam" id="PF12161">
    <property type="entry name" value="HsdM_N"/>
    <property type="match status" value="1"/>
</dbReference>
<dbReference type="GO" id="GO:0003677">
    <property type="term" value="F:DNA binding"/>
    <property type="evidence" value="ECO:0007669"/>
    <property type="project" value="InterPro"/>
</dbReference>
<keyword evidence="4" id="KW-0949">S-adenosyl-L-methionine</keyword>
<dbReference type="Gene3D" id="1.20.1260.30">
    <property type="match status" value="1"/>
</dbReference>
<dbReference type="AlphaFoldDB" id="M0P5B6"/>
<dbReference type="EMBL" id="AOJG01000001">
    <property type="protein sequence ID" value="EMA64734.1"/>
    <property type="molecule type" value="Genomic_DNA"/>
</dbReference>
<dbReference type="EC" id="2.1.1.72" evidence="1"/>
<dbReference type="GO" id="GO:0009007">
    <property type="term" value="F:site-specific DNA-methyltransferase (adenine-specific) activity"/>
    <property type="evidence" value="ECO:0007669"/>
    <property type="project" value="UniProtKB-EC"/>
</dbReference>
<organism evidence="10 11">
    <name type="scientific">Halorubrum lipolyticum DSM 21995</name>
    <dbReference type="NCBI Taxonomy" id="1227482"/>
    <lineage>
        <taxon>Archaea</taxon>
        <taxon>Methanobacteriati</taxon>
        <taxon>Methanobacteriota</taxon>
        <taxon>Stenosarchaea group</taxon>
        <taxon>Halobacteria</taxon>
        <taxon>Halobacteriales</taxon>
        <taxon>Haloferacaceae</taxon>
        <taxon>Halorubrum</taxon>
    </lineage>
</organism>
<gene>
    <name evidence="10" type="ORF">C469_00720</name>
</gene>
<evidence type="ECO:0000259" key="9">
    <source>
        <dbReference type="Pfam" id="PF12161"/>
    </source>
</evidence>
<dbReference type="InterPro" id="IPR002725">
    <property type="entry name" value="YgjP-like_metallopeptidase"/>
</dbReference>
<dbReference type="InterPro" id="IPR029063">
    <property type="entry name" value="SAM-dependent_MTases_sf"/>
</dbReference>
<dbReference type="Proteomes" id="UP000011650">
    <property type="component" value="Unassembled WGS sequence"/>
</dbReference>
<dbReference type="GO" id="GO:0008170">
    <property type="term" value="F:N-methyltransferase activity"/>
    <property type="evidence" value="ECO:0007669"/>
    <property type="project" value="InterPro"/>
</dbReference>
<dbReference type="STRING" id="1227482.C469_00720"/>
<keyword evidence="11" id="KW-1185">Reference proteome</keyword>
<sequence length="415" mass="48126">MTDENQQTLSGAGVDEQDTLDLDTLESHLWEAADILRGSIDAADYKNYIFGLLFLKRINDRFDEETEEIAEEYDLDEETVRDERDLHEEFWVPDRARWDHITSQTDNIGEALDKALIAVEDENDVIADRVLSTVDYNDKDRLSDATLDELVTHFSKHRYRNIDLEDPDIFGRAYEYLIRQFADDAGKKGGEFYTPREVVQLLVECVDPEPGNRVYDPCCGSGGMLIYSAEHIRDEGGDMDDVSEQEDPPLDKEFLSGEKLLYNGRRHRLRVTESEYPGPEMQFDGSQFILSVPEDRDVSTRRKRQAVVDWYYRTAEHELPNRAVDYIAKLGLRDVDIDVRELPSRWGEYRYGGIVLNWRLILAPRKIQDYVVAHELAHSKHGDHSDSFWNTVGTLVPDYRERREWLRVHGSTLSV</sequence>
<keyword evidence="5" id="KW-0680">Restriction system</keyword>
<feature type="domain" description="YgjP-like metallopeptidase" evidence="7">
    <location>
        <begin position="244"/>
        <end position="408"/>
    </location>
</feature>
<feature type="domain" description="N6 adenine-specific DNA methyltransferase N-terminal" evidence="9">
    <location>
        <begin position="25"/>
        <end position="154"/>
    </location>
</feature>
<dbReference type="OrthoDB" id="45790at2157"/>
<keyword evidence="2" id="KW-0489">Methyltransferase</keyword>
<dbReference type="Gene3D" id="3.40.50.150">
    <property type="entry name" value="Vaccinia Virus protein VP39"/>
    <property type="match status" value="1"/>
</dbReference>
<evidence type="ECO:0000256" key="6">
    <source>
        <dbReference type="ARBA" id="ARBA00047942"/>
    </source>
</evidence>
<dbReference type="RefSeq" id="WP_008002924.1">
    <property type="nucleotide sequence ID" value="NZ_AOJG01000001.1"/>
</dbReference>
<reference evidence="10 11" key="1">
    <citation type="journal article" date="2014" name="PLoS Genet.">
        <title>Phylogenetically driven sequencing of extremely halophilic archaea reveals strategies for static and dynamic osmo-response.</title>
        <authorList>
            <person name="Becker E.A."/>
            <person name="Seitzer P.M."/>
            <person name="Tritt A."/>
            <person name="Larsen D."/>
            <person name="Krusor M."/>
            <person name="Yao A.I."/>
            <person name="Wu D."/>
            <person name="Madern D."/>
            <person name="Eisen J.A."/>
            <person name="Darling A.E."/>
            <person name="Facciotti M.T."/>
        </authorList>
    </citation>
    <scope>NUCLEOTIDE SEQUENCE [LARGE SCALE GENOMIC DNA]</scope>
    <source>
        <strain evidence="10 11">DSM 21995</strain>
    </source>
</reference>
<keyword evidence="3" id="KW-0808">Transferase</keyword>
<dbReference type="PRINTS" id="PR00507">
    <property type="entry name" value="N12N6MTFRASE"/>
</dbReference>
<name>M0P5B6_9EURY</name>
<accession>M0P5B6</accession>
<dbReference type="PANTHER" id="PTHR42933:SF3">
    <property type="entry name" value="TYPE I RESTRICTION ENZYME MJAVIII METHYLASE SUBUNIT"/>
    <property type="match status" value="1"/>
</dbReference>
<comment type="caution">
    <text evidence="10">The sequence shown here is derived from an EMBL/GenBank/DDBJ whole genome shotgun (WGS) entry which is preliminary data.</text>
</comment>
<evidence type="ECO:0000256" key="2">
    <source>
        <dbReference type="ARBA" id="ARBA00022603"/>
    </source>
</evidence>
<dbReference type="InterPro" id="IPR051537">
    <property type="entry name" value="DNA_Adenine_Mtase"/>
</dbReference>
<dbReference type="SUPFAM" id="SSF53335">
    <property type="entry name" value="S-adenosyl-L-methionine-dependent methyltransferases"/>
    <property type="match status" value="1"/>
</dbReference>
<dbReference type="PATRIC" id="fig|1227482.3.peg.151"/>
<evidence type="ECO:0000313" key="11">
    <source>
        <dbReference type="Proteomes" id="UP000011650"/>
    </source>
</evidence>
<dbReference type="Gene3D" id="3.30.2010.10">
    <property type="entry name" value="Metalloproteases ('zincins'), catalytic domain"/>
    <property type="match status" value="1"/>
</dbReference>
<dbReference type="GO" id="GO:0009307">
    <property type="term" value="P:DNA restriction-modification system"/>
    <property type="evidence" value="ECO:0007669"/>
    <property type="project" value="UniProtKB-KW"/>
</dbReference>
<evidence type="ECO:0000256" key="3">
    <source>
        <dbReference type="ARBA" id="ARBA00022679"/>
    </source>
</evidence>
<evidence type="ECO:0000313" key="10">
    <source>
        <dbReference type="EMBL" id="EMA64734.1"/>
    </source>
</evidence>
<protein>
    <recommendedName>
        <fullName evidence="1">site-specific DNA-methyltransferase (adenine-specific)</fullName>
        <ecNumber evidence="1">2.1.1.72</ecNumber>
    </recommendedName>
</protein>
<dbReference type="Pfam" id="PF02384">
    <property type="entry name" value="N6_Mtase"/>
    <property type="match status" value="1"/>
</dbReference>
<evidence type="ECO:0000256" key="4">
    <source>
        <dbReference type="ARBA" id="ARBA00022691"/>
    </source>
</evidence>
<evidence type="ECO:0000259" key="7">
    <source>
        <dbReference type="Pfam" id="PF01863"/>
    </source>
</evidence>
<feature type="domain" description="DNA methylase adenine-specific" evidence="8">
    <location>
        <begin position="166"/>
        <end position="242"/>
    </location>
</feature>
<dbReference type="GO" id="GO:0032259">
    <property type="term" value="P:methylation"/>
    <property type="evidence" value="ECO:0007669"/>
    <property type="project" value="UniProtKB-KW"/>
</dbReference>
<comment type="catalytic activity">
    <reaction evidence="6">
        <text>a 2'-deoxyadenosine in DNA + S-adenosyl-L-methionine = an N(6)-methyl-2'-deoxyadenosine in DNA + S-adenosyl-L-homocysteine + H(+)</text>
        <dbReference type="Rhea" id="RHEA:15197"/>
        <dbReference type="Rhea" id="RHEA-COMP:12418"/>
        <dbReference type="Rhea" id="RHEA-COMP:12419"/>
        <dbReference type="ChEBI" id="CHEBI:15378"/>
        <dbReference type="ChEBI" id="CHEBI:57856"/>
        <dbReference type="ChEBI" id="CHEBI:59789"/>
        <dbReference type="ChEBI" id="CHEBI:90615"/>
        <dbReference type="ChEBI" id="CHEBI:90616"/>
        <dbReference type="EC" id="2.1.1.72"/>
    </reaction>
</comment>
<evidence type="ECO:0000256" key="5">
    <source>
        <dbReference type="ARBA" id="ARBA00022747"/>
    </source>
</evidence>
<dbReference type="CDD" id="cd07344">
    <property type="entry name" value="M48_yhfN_like"/>
    <property type="match status" value="1"/>
</dbReference>
<dbReference type="Pfam" id="PF01863">
    <property type="entry name" value="YgjP-like"/>
    <property type="match status" value="1"/>
</dbReference>